<dbReference type="Proteomes" id="UP000008022">
    <property type="component" value="Unassembled WGS sequence"/>
</dbReference>
<dbReference type="EnsemblPlants" id="ORUFI08G18580.1">
    <property type="protein sequence ID" value="ORUFI08G18580.1"/>
    <property type="gene ID" value="ORUFI08G18580"/>
</dbReference>
<evidence type="ECO:0000256" key="1">
    <source>
        <dbReference type="SAM" id="MobiDB-lite"/>
    </source>
</evidence>
<keyword evidence="3" id="KW-1185">Reference proteome</keyword>
<name>A0A0E0QJR5_ORYRU</name>
<protein>
    <submittedName>
        <fullName evidence="2">Uncharacterized protein</fullName>
    </submittedName>
</protein>
<reference evidence="3" key="1">
    <citation type="submission" date="2013-06" db="EMBL/GenBank/DDBJ databases">
        <authorList>
            <person name="Zhao Q."/>
        </authorList>
    </citation>
    <scope>NUCLEOTIDE SEQUENCE</scope>
    <source>
        <strain evidence="3">cv. W1943</strain>
    </source>
</reference>
<evidence type="ECO:0000313" key="3">
    <source>
        <dbReference type="Proteomes" id="UP000008022"/>
    </source>
</evidence>
<organism evidence="2 3">
    <name type="scientific">Oryza rufipogon</name>
    <name type="common">Brownbeard rice</name>
    <name type="synonym">Asian wild rice</name>
    <dbReference type="NCBI Taxonomy" id="4529"/>
    <lineage>
        <taxon>Eukaryota</taxon>
        <taxon>Viridiplantae</taxon>
        <taxon>Streptophyta</taxon>
        <taxon>Embryophyta</taxon>
        <taxon>Tracheophyta</taxon>
        <taxon>Spermatophyta</taxon>
        <taxon>Magnoliopsida</taxon>
        <taxon>Liliopsida</taxon>
        <taxon>Poales</taxon>
        <taxon>Poaceae</taxon>
        <taxon>BOP clade</taxon>
        <taxon>Oryzoideae</taxon>
        <taxon>Oryzeae</taxon>
        <taxon>Oryzinae</taxon>
        <taxon>Oryza</taxon>
    </lineage>
</organism>
<reference evidence="2" key="2">
    <citation type="submission" date="2015-06" db="UniProtKB">
        <authorList>
            <consortium name="EnsemblPlants"/>
        </authorList>
    </citation>
    <scope>IDENTIFICATION</scope>
</reference>
<dbReference type="Gramene" id="ORUFI08G18580.1">
    <property type="protein sequence ID" value="ORUFI08G18580.1"/>
    <property type="gene ID" value="ORUFI08G18580"/>
</dbReference>
<accession>A0A0E0QJR5</accession>
<feature type="compositionally biased region" description="Basic residues" evidence="1">
    <location>
        <begin position="1"/>
        <end position="12"/>
    </location>
</feature>
<evidence type="ECO:0000313" key="2">
    <source>
        <dbReference type="EnsemblPlants" id="ORUFI08G18580.1"/>
    </source>
</evidence>
<dbReference type="HOGENOM" id="CLU_2578064_0_0_1"/>
<feature type="region of interest" description="Disordered" evidence="1">
    <location>
        <begin position="1"/>
        <end position="29"/>
    </location>
</feature>
<proteinExistence type="predicted"/>
<sequence length="81" mass="9930">MPIPCRRRRRPRLQGTAAGGRPRGSRYHPIPRKYRAIHGRNRLIPNKYHMIPREYHAIRGRNRLIHDRYRMIPREYHAIRD</sequence>
<dbReference type="AlphaFoldDB" id="A0A0E0QJR5"/>